<organism evidence="2 3">
    <name type="scientific">Geopseudomonas aromaticivorans</name>
    <dbReference type="NCBI Taxonomy" id="2849492"/>
    <lineage>
        <taxon>Bacteria</taxon>
        <taxon>Pseudomonadati</taxon>
        <taxon>Pseudomonadota</taxon>
        <taxon>Gammaproteobacteria</taxon>
        <taxon>Pseudomonadales</taxon>
        <taxon>Pseudomonadaceae</taxon>
        <taxon>Geopseudomonas</taxon>
    </lineage>
</organism>
<proteinExistence type="predicted"/>
<feature type="domain" description="DUF7673" evidence="1">
    <location>
        <begin position="57"/>
        <end position="138"/>
    </location>
</feature>
<sequence length="140" mass="16381">MRNGSAVRLPFKRPANDIERARRARDEAEIEQAIAARMAQYERWYAEQRAMLPQALEALVRLLDAARNGGGDDQGEICRHFLLGLSDGQEHTFNLTRLRRLDINLWQDCMAVLQLYQYTLCPIHLLIKDGYRLWQQLRDQ</sequence>
<keyword evidence="3" id="KW-1185">Reference proteome</keyword>
<evidence type="ECO:0000259" key="1">
    <source>
        <dbReference type="Pfam" id="PF24720"/>
    </source>
</evidence>
<name>A0ABS6MS46_9GAMM</name>
<dbReference type="InterPro" id="IPR056090">
    <property type="entry name" value="DUF7673"/>
</dbReference>
<dbReference type="RefSeq" id="WP_217679535.1">
    <property type="nucleotide sequence ID" value="NZ_JAHRGL010000002.1"/>
</dbReference>
<evidence type="ECO:0000313" key="2">
    <source>
        <dbReference type="EMBL" id="MBV2131623.1"/>
    </source>
</evidence>
<dbReference type="EMBL" id="JAHRGL010000002">
    <property type="protein sequence ID" value="MBV2131623.1"/>
    <property type="molecule type" value="Genomic_DNA"/>
</dbReference>
<dbReference type="Proteomes" id="UP000813068">
    <property type="component" value="Unassembled WGS sequence"/>
</dbReference>
<accession>A0ABS6MS46</accession>
<evidence type="ECO:0000313" key="3">
    <source>
        <dbReference type="Proteomes" id="UP000813068"/>
    </source>
</evidence>
<dbReference type="Pfam" id="PF24720">
    <property type="entry name" value="DUF7673"/>
    <property type="match status" value="1"/>
</dbReference>
<comment type="caution">
    <text evidence="2">The sequence shown here is derived from an EMBL/GenBank/DDBJ whole genome shotgun (WGS) entry which is preliminary data.</text>
</comment>
<protein>
    <recommendedName>
        <fullName evidence="1">DUF7673 domain-containing protein</fullName>
    </recommendedName>
</protein>
<reference evidence="2 3" key="1">
    <citation type="submission" date="2021-06" db="EMBL/GenBank/DDBJ databases">
        <title>Differences between aerobic and microaerobic xylene degrading microbial communities.</title>
        <authorList>
            <person name="Banerjee S."/>
            <person name="Tancsics A."/>
        </authorList>
    </citation>
    <scope>NUCLEOTIDE SEQUENCE [LARGE SCALE GENOMIC DNA]</scope>
    <source>
        <strain evidence="2 3">MAP12</strain>
    </source>
</reference>
<gene>
    <name evidence="2" type="ORF">KRX52_02295</name>
</gene>